<evidence type="ECO:0000313" key="6">
    <source>
        <dbReference type="EMBL" id="AXB87394.1"/>
    </source>
</evidence>
<evidence type="ECO:0000256" key="3">
    <source>
        <dbReference type="ARBA" id="ARBA00022884"/>
    </source>
</evidence>
<dbReference type="Pfam" id="PF04514">
    <property type="entry name" value="BTV_NS2"/>
    <property type="match status" value="1"/>
</dbReference>
<evidence type="ECO:0000256" key="1">
    <source>
        <dbReference type="ARBA" id="ARBA00002402"/>
    </source>
</evidence>
<feature type="compositionally biased region" description="Basic and acidic residues" evidence="4">
    <location>
        <begin position="160"/>
        <end position="177"/>
    </location>
</feature>
<evidence type="ECO:0000256" key="2">
    <source>
        <dbReference type="ARBA" id="ARBA00014070"/>
    </source>
</evidence>
<dbReference type="InterPro" id="IPR007602">
    <property type="entry name" value="BTV_NS2"/>
</dbReference>
<evidence type="ECO:0000313" key="5">
    <source>
        <dbReference type="EMBL" id="AXB87384.1"/>
    </source>
</evidence>
<comment type="function">
    <text evidence="1">Single-stranded RNA-binding protein.</text>
</comment>
<evidence type="ECO:0000256" key="4">
    <source>
        <dbReference type="SAM" id="MobiDB-lite"/>
    </source>
</evidence>
<keyword evidence="3" id="KW-0694">RNA-binding</keyword>
<feature type="region of interest" description="Disordered" evidence="4">
    <location>
        <begin position="143"/>
        <end position="177"/>
    </location>
</feature>
<reference evidence="5" key="1">
    <citation type="journal article" date="2018" name="Emerg. Infect. Dis.">
        <title>Equine Encephalosis Virus in India, 2008.</title>
        <authorList>
            <person name="Yadav P.D."/>
            <person name="Albarino C.G."/>
            <person name="Nyayanit D.A."/>
            <person name="Guerrero L."/>
            <person name="Jenks M.H."/>
            <person name="Sarkale P."/>
            <person name="Nichol S.T."/>
            <person name="Mourya D.T."/>
        </authorList>
    </citation>
    <scope>NUCLEOTIDE SEQUENCE</scope>
    <source>
        <strain evidence="5">88403/blood</strain>
        <strain evidence="6">88403/lungs</strain>
    </source>
</reference>
<accession>A0A2Z5EMG2</accession>
<proteinExistence type="predicted"/>
<dbReference type="GO" id="GO:0003723">
    <property type="term" value="F:RNA binding"/>
    <property type="evidence" value="ECO:0007669"/>
    <property type="project" value="UniProtKB-KW"/>
</dbReference>
<protein>
    <recommendedName>
        <fullName evidence="2">Non-structural protein NS2</fullName>
    </recommendedName>
</protein>
<dbReference type="EMBL" id="MG470866">
    <property type="protein sequence ID" value="AXB87394.1"/>
    <property type="molecule type" value="Genomic_RNA"/>
</dbReference>
<sequence length="366" mass="40356">MASKMQTEKMEKPRRFTRTVCILDRTENTYAGKVSKMMRNPYFIIKAGRSVVTGTAPFPPPRSTVIEVGDECAVAIQDGTDVTYIQLTRETVELCVERWNEYKFETLNPTSNVGRINIGGSDVLGEIKYAKAQSLIKPYTRNASRSSDIPNLPGLTPTDIDVRTHRDEDRKNREEGRARLENALRGANLGASSRLFGVDAAPCIDVPVRTLEIQKPDLGRSQDWNLSFDSNPGSRSMSPLSAHYTGLKKVEPERPSPFMVQEDSLEQDEEPLDVMTSQFIKLNSDFSKAYGTSPMLSSLTQKLACKSMKFEKFVTNVMINSENVPLFTIDQSSGNAVLKGMGECSSAAVVVSGGSYFVLPAGGIDL</sequence>
<organism evidence="5">
    <name type="scientific">Equine encephalosis virus</name>
    <dbReference type="NCBI Taxonomy" id="201490"/>
    <lineage>
        <taxon>Viruses</taxon>
        <taxon>Riboviria</taxon>
        <taxon>Orthornavirae</taxon>
        <taxon>Duplornaviricota</taxon>
        <taxon>Resentoviricetes</taxon>
        <taxon>Reovirales</taxon>
        <taxon>Sedoreoviridae</taxon>
        <taxon>Orbivirus</taxon>
        <taxon>Orbivirus betaequi</taxon>
    </lineage>
</organism>
<name>A0A2Z5EMG2_9REOV</name>
<dbReference type="InterPro" id="IPR037194">
    <property type="entry name" value="NS2_N"/>
</dbReference>
<dbReference type="EMBL" id="MG470856">
    <property type="protein sequence ID" value="AXB87384.1"/>
    <property type="molecule type" value="Genomic_RNA"/>
</dbReference>
<dbReference type="SUPFAM" id="SSF110132">
    <property type="entry name" value="BTV NS2-like ssRNA-binding domain"/>
    <property type="match status" value="1"/>
</dbReference>